<dbReference type="EMBL" id="SOKU01000141">
    <property type="protein sequence ID" value="TES86014.1"/>
    <property type="molecule type" value="Genomic_DNA"/>
</dbReference>
<reference evidence="5 6" key="1">
    <citation type="submission" date="2019-03" db="EMBL/GenBank/DDBJ databases">
        <title>Metabolic potential of uncultured bacteria and archaea associated with petroleum seepage in deep-sea sediments.</title>
        <authorList>
            <person name="Dong X."/>
            <person name="Hubert C."/>
        </authorList>
    </citation>
    <scope>NUCLEOTIDE SEQUENCE [LARGE SCALE GENOMIC DNA]</scope>
    <source>
        <strain evidence="5">E44_bin92</strain>
    </source>
</reference>
<dbReference type="SUPFAM" id="SSF102705">
    <property type="entry name" value="NIF3 (NGG1p interacting factor 3)-like"/>
    <property type="match status" value="1"/>
</dbReference>
<accession>A0A523QJX6</accession>
<dbReference type="PANTHER" id="PTHR13799:SF14">
    <property type="entry name" value="GTP CYCLOHYDROLASE 1 TYPE 2 HOMOLOG"/>
    <property type="match status" value="1"/>
</dbReference>
<dbReference type="InterPro" id="IPR036069">
    <property type="entry name" value="DUF34/NIF3_sf"/>
</dbReference>
<evidence type="ECO:0000256" key="1">
    <source>
        <dbReference type="ARBA" id="ARBA00006964"/>
    </source>
</evidence>
<feature type="binding site" evidence="4">
    <location>
        <position position="80"/>
    </location>
    <ligand>
        <name>a divalent metal cation</name>
        <dbReference type="ChEBI" id="CHEBI:60240"/>
        <label>1</label>
    </ligand>
</feature>
<evidence type="ECO:0000256" key="3">
    <source>
        <dbReference type="ARBA" id="ARBA00022723"/>
    </source>
</evidence>
<sequence>MTVPKSAGAKGGIGMTVRLEEIARFLDKELDIFSIEDESKNGLQVWAPGGVGRVALAVDASMETFNKAWKEKCQILVVHHGLIWSGIKSVRGVMYDRLKFLLDREMALYAAHLPLDKHPEFGNNIQLCRLLGLSSLEGFGSHHGTMIGLEGVLPKKTPVQSIADLLREKLSANPLVLSFGKKMVLRVGVVSGSGCAALSEAIDRGLDCFVTGDANYASYNEIADAGINVIFAGHYATETLGLRALESILRGKFQIGTVFIDIPPPV</sequence>
<comment type="caution">
    <text evidence="5">The sequence shown here is derived from an EMBL/GenBank/DDBJ whole genome shotgun (WGS) entry which is preliminary data.</text>
</comment>
<feature type="binding site" evidence="4">
    <location>
        <position position="238"/>
    </location>
    <ligand>
        <name>a divalent metal cation</name>
        <dbReference type="ChEBI" id="CHEBI:60240"/>
        <label>1</label>
    </ligand>
</feature>
<dbReference type="Proteomes" id="UP000320781">
    <property type="component" value="Unassembled WGS sequence"/>
</dbReference>
<dbReference type="GO" id="GO:0046872">
    <property type="term" value="F:metal ion binding"/>
    <property type="evidence" value="ECO:0007669"/>
    <property type="project" value="UniProtKB-KW"/>
</dbReference>
<comment type="similarity">
    <text evidence="1">Belongs to the GTP cyclohydrolase I type 2/NIF3 family.</text>
</comment>
<evidence type="ECO:0000256" key="4">
    <source>
        <dbReference type="PIRSR" id="PIRSR602678-1"/>
    </source>
</evidence>
<keyword evidence="3 4" id="KW-0479">Metal-binding</keyword>
<name>A0A523QJX6_UNCAE</name>
<protein>
    <recommendedName>
        <fullName evidence="2">GTP cyclohydrolase 1 type 2 homolog</fullName>
    </recommendedName>
</protein>
<dbReference type="Pfam" id="PF01784">
    <property type="entry name" value="DUF34_NIF3"/>
    <property type="match status" value="1"/>
</dbReference>
<dbReference type="NCBIfam" id="TIGR00486">
    <property type="entry name" value="YbgI_SA1388"/>
    <property type="match status" value="1"/>
</dbReference>
<gene>
    <name evidence="5" type="ORF">E3J95_03070</name>
</gene>
<evidence type="ECO:0000256" key="2">
    <source>
        <dbReference type="ARBA" id="ARBA00022112"/>
    </source>
</evidence>
<evidence type="ECO:0000313" key="6">
    <source>
        <dbReference type="Proteomes" id="UP000320781"/>
    </source>
</evidence>
<dbReference type="Gene3D" id="3.40.1390.30">
    <property type="entry name" value="NIF3 (NGG1p interacting factor 3)-like"/>
    <property type="match status" value="2"/>
</dbReference>
<proteinExistence type="inferred from homology"/>
<dbReference type="AlphaFoldDB" id="A0A523QJX6"/>
<dbReference type="FunFam" id="3.40.1390.30:FF:000001">
    <property type="entry name" value="GTP cyclohydrolase 1 type 2"/>
    <property type="match status" value="1"/>
</dbReference>
<evidence type="ECO:0000313" key="5">
    <source>
        <dbReference type="EMBL" id="TES86014.1"/>
    </source>
</evidence>
<dbReference type="GO" id="GO:0005737">
    <property type="term" value="C:cytoplasm"/>
    <property type="evidence" value="ECO:0007669"/>
    <property type="project" value="TreeGrafter"/>
</dbReference>
<dbReference type="InterPro" id="IPR002678">
    <property type="entry name" value="DUF34/NIF3"/>
</dbReference>
<feature type="binding site" evidence="4">
    <location>
        <position position="79"/>
    </location>
    <ligand>
        <name>a divalent metal cation</name>
        <dbReference type="ChEBI" id="CHEBI:60240"/>
        <label>1</label>
    </ligand>
</feature>
<organism evidence="5 6">
    <name type="scientific">Aerophobetes bacterium</name>
    <dbReference type="NCBI Taxonomy" id="2030807"/>
    <lineage>
        <taxon>Bacteria</taxon>
        <taxon>Candidatus Aerophobota</taxon>
    </lineage>
</organism>
<feature type="binding site" evidence="4">
    <location>
        <position position="116"/>
    </location>
    <ligand>
        <name>a divalent metal cation</name>
        <dbReference type="ChEBI" id="CHEBI:60240"/>
        <label>1</label>
    </ligand>
</feature>
<dbReference type="PANTHER" id="PTHR13799">
    <property type="entry name" value="NGG1 INTERACTING FACTOR 3"/>
    <property type="match status" value="1"/>
</dbReference>
<feature type="binding site" evidence="4">
    <location>
        <position position="234"/>
    </location>
    <ligand>
        <name>a divalent metal cation</name>
        <dbReference type="ChEBI" id="CHEBI:60240"/>
        <label>1</label>
    </ligand>
</feature>